<dbReference type="PANTHER" id="PTHR33159:SF93">
    <property type="entry name" value="PROTEIN NOI4"/>
    <property type="match status" value="1"/>
</dbReference>
<dbReference type="InterPro" id="IPR040387">
    <property type="entry name" value="RIN4/NOI4"/>
</dbReference>
<gene>
    <name evidence="4" type="ORF">HID58_074780</name>
</gene>
<evidence type="ECO:0000256" key="2">
    <source>
        <dbReference type="SAM" id="SignalP"/>
    </source>
</evidence>
<feature type="non-terminal residue" evidence="4">
    <location>
        <position position="1"/>
    </location>
</feature>
<accession>A0ABQ7YI04</accession>
<dbReference type="Proteomes" id="UP000824890">
    <property type="component" value="Unassembled WGS sequence"/>
</dbReference>
<dbReference type="PANTHER" id="PTHR33159">
    <property type="entry name" value="RPM1-INTERACTING PROTEIN 4 (RIN4) FAMILY PROTEIN"/>
    <property type="match status" value="1"/>
</dbReference>
<dbReference type="EMBL" id="JAGKQM010000017">
    <property type="protein sequence ID" value="KAH0867758.1"/>
    <property type="molecule type" value="Genomic_DNA"/>
</dbReference>
<feature type="signal peptide" evidence="2">
    <location>
        <begin position="1"/>
        <end position="21"/>
    </location>
</feature>
<sequence length="333" mass="37898">RRFDICRIVFFTQSIFIGTGALSTSPVQGPNQTINIVQGQDRPDVEPTWSDFMSVTFLLDDLSVYSGFTFIIPRSNQRLWNPPIGYACVYELWLHNDAKLWFPITRLITAHHQRRDIALSQLMTGSISVSMGVRIFEEFEDGCIYLCQDEIESKYLDMPSLKNPKLAAVLILCQDVLNFFRNPNLPSIRHLDNIAYPENFFQNMTKVSTLSHKTWPENRRSRIQQSLNCIAKEPDGNSGQSESESNGGDRPYQSTIFGGEEGEDKGRLVPKFGEWDVNDPSSAEGFTVIFNKEKLGFAVYNPLAQKKWSRLRLANDVLSISKIRTASTRLELV</sequence>
<dbReference type="InterPro" id="IPR008700">
    <property type="entry name" value="TypeIII_avirulence_cleave"/>
</dbReference>
<evidence type="ECO:0000313" key="4">
    <source>
        <dbReference type="EMBL" id="KAH0867758.1"/>
    </source>
</evidence>
<protein>
    <recommendedName>
        <fullName evidence="3">RIN4 pathogenic type III effector avirulence factor Avr cleavage site domain-containing protein</fullName>
    </recommendedName>
</protein>
<keyword evidence="5" id="KW-1185">Reference proteome</keyword>
<evidence type="ECO:0000256" key="1">
    <source>
        <dbReference type="SAM" id="MobiDB-lite"/>
    </source>
</evidence>
<name>A0ABQ7YI04_BRANA</name>
<evidence type="ECO:0000259" key="3">
    <source>
        <dbReference type="Pfam" id="PF05627"/>
    </source>
</evidence>
<organism evidence="4 5">
    <name type="scientific">Brassica napus</name>
    <name type="common">Rape</name>
    <dbReference type="NCBI Taxonomy" id="3708"/>
    <lineage>
        <taxon>Eukaryota</taxon>
        <taxon>Viridiplantae</taxon>
        <taxon>Streptophyta</taxon>
        <taxon>Embryophyta</taxon>
        <taxon>Tracheophyta</taxon>
        <taxon>Spermatophyta</taxon>
        <taxon>Magnoliopsida</taxon>
        <taxon>eudicotyledons</taxon>
        <taxon>Gunneridae</taxon>
        <taxon>Pentapetalae</taxon>
        <taxon>rosids</taxon>
        <taxon>malvids</taxon>
        <taxon>Brassicales</taxon>
        <taxon>Brassicaceae</taxon>
        <taxon>Brassiceae</taxon>
        <taxon>Brassica</taxon>
    </lineage>
</organism>
<dbReference type="Pfam" id="PF05627">
    <property type="entry name" value="AvrRpt-cleavage"/>
    <property type="match status" value="1"/>
</dbReference>
<feature type="domain" description="RIN4 pathogenic type III effector avirulence factor Avr cleavage site" evidence="3">
    <location>
        <begin position="269"/>
        <end position="292"/>
    </location>
</feature>
<feature type="compositionally biased region" description="Low complexity" evidence="1">
    <location>
        <begin position="236"/>
        <end position="248"/>
    </location>
</feature>
<feature type="region of interest" description="Disordered" evidence="1">
    <location>
        <begin position="231"/>
        <end position="264"/>
    </location>
</feature>
<keyword evidence="2" id="KW-0732">Signal</keyword>
<reference evidence="4 5" key="1">
    <citation type="submission" date="2021-05" db="EMBL/GenBank/DDBJ databases">
        <title>Genome Assembly of Synthetic Allotetraploid Brassica napus Reveals Homoeologous Exchanges between Subgenomes.</title>
        <authorList>
            <person name="Davis J.T."/>
        </authorList>
    </citation>
    <scope>NUCLEOTIDE SEQUENCE [LARGE SCALE GENOMIC DNA]</scope>
    <source>
        <strain evidence="5">cv. Da-Ae</strain>
        <tissue evidence="4">Seedling</tissue>
    </source>
</reference>
<proteinExistence type="predicted"/>
<feature type="chain" id="PRO_5047087757" description="RIN4 pathogenic type III effector avirulence factor Avr cleavage site domain-containing protein" evidence="2">
    <location>
        <begin position="22"/>
        <end position="333"/>
    </location>
</feature>
<evidence type="ECO:0000313" key="5">
    <source>
        <dbReference type="Proteomes" id="UP000824890"/>
    </source>
</evidence>
<comment type="caution">
    <text evidence="4">The sequence shown here is derived from an EMBL/GenBank/DDBJ whole genome shotgun (WGS) entry which is preliminary data.</text>
</comment>